<evidence type="ECO:0000313" key="2">
    <source>
        <dbReference type="Proteomes" id="UP000298493"/>
    </source>
</evidence>
<accession>A0A4Z1PRP5</accession>
<proteinExistence type="predicted"/>
<protein>
    <submittedName>
        <fullName evidence="1">Uncharacterized protein</fullName>
    </submittedName>
</protein>
<dbReference type="AlphaFoldDB" id="A0A4Z1PRP5"/>
<gene>
    <name evidence="1" type="ORF">E6O75_ATG03595</name>
</gene>
<reference evidence="1 2" key="1">
    <citation type="submission" date="2019-04" db="EMBL/GenBank/DDBJ databases">
        <title>High contiguity whole genome sequence and gene annotation resource for two Venturia nashicola isolates.</title>
        <authorList>
            <person name="Prokchorchik M."/>
            <person name="Won K."/>
            <person name="Lee Y."/>
            <person name="Choi E.D."/>
            <person name="Segonzac C."/>
            <person name="Sohn K.H."/>
        </authorList>
    </citation>
    <scope>NUCLEOTIDE SEQUENCE [LARGE SCALE GENOMIC DNA]</scope>
    <source>
        <strain evidence="1 2">PRI2</strain>
    </source>
</reference>
<comment type="caution">
    <text evidence="1">The sequence shown here is derived from an EMBL/GenBank/DDBJ whole genome shotgun (WGS) entry which is preliminary data.</text>
</comment>
<name>A0A4Z1PRP5_9PEZI</name>
<keyword evidence="2" id="KW-1185">Reference proteome</keyword>
<organism evidence="1 2">
    <name type="scientific">Venturia nashicola</name>
    <dbReference type="NCBI Taxonomy" id="86259"/>
    <lineage>
        <taxon>Eukaryota</taxon>
        <taxon>Fungi</taxon>
        <taxon>Dikarya</taxon>
        <taxon>Ascomycota</taxon>
        <taxon>Pezizomycotina</taxon>
        <taxon>Dothideomycetes</taxon>
        <taxon>Pleosporomycetidae</taxon>
        <taxon>Venturiales</taxon>
        <taxon>Venturiaceae</taxon>
        <taxon>Venturia</taxon>
    </lineage>
</organism>
<dbReference type="EMBL" id="SNSC02000003">
    <property type="protein sequence ID" value="TID25732.1"/>
    <property type="molecule type" value="Genomic_DNA"/>
</dbReference>
<evidence type="ECO:0000313" key="1">
    <source>
        <dbReference type="EMBL" id="TID25732.1"/>
    </source>
</evidence>
<sequence length="293" mass="31814">MPLNLDNVVVFHLFADTAPSNLEYWFSVNTGNDQSAVKIEATHNSRRADYSTKDNAPNGLALHIIGLKGILVLDFFTPPSAGAKAVDCEIGGNKSTPFVGKQAAVAISDGIAIAELSKVLCWTLSGAQSCMYAQNSELDGRRAKVALAAGFAPCVGLSLGHILCLDYIELGLMTVATMNSKPRMVLLFMDSNLLFAWLVHLSVDRSHWSSFENTTHSERQVAATKPFSTRAPTSSTIECIWPDVMWIFRACPDGIVIFESSSLVFQAQKHALTDHFDSPTFLAAERIDSSTPT</sequence>
<dbReference type="Proteomes" id="UP000298493">
    <property type="component" value="Unassembled WGS sequence"/>
</dbReference>